<sequence>MFFRSEVFAHLLVTFVYFLLVAIARWRFDLSLIWLWLGAFLGTFLLDIDHLLYWFVTHQEEEDSKEAERIVSDKMRATKGFGRIKEIIKDFYALLQRVHSSHSRLIFHSVVGQTILFVLAIYIVTSGGSVLGSALIMAANLHLLKDEWADFGRNKDHLADWLFWQIREPKLREYLKEYLVGVTLVFLILTGLLIKGI</sequence>
<evidence type="ECO:0000256" key="1">
    <source>
        <dbReference type="SAM" id="Phobius"/>
    </source>
</evidence>
<evidence type="ECO:0000313" key="3">
    <source>
        <dbReference type="Proteomes" id="UP000229502"/>
    </source>
</evidence>
<keyword evidence="1" id="KW-0812">Transmembrane</keyword>
<dbReference type="Proteomes" id="UP000229502">
    <property type="component" value="Unassembled WGS sequence"/>
</dbReference>
<dbReference type="EMBL" id="PEWZ01000012">
    <property type="protein sequence ID" value="PIU36327.1"/>
    <property type="molecule type" value="Genomic_DNA"/>
</dbReference>
<accession>A0A2M6YS62</accession>
<feature type="transmembrane region" description="Helical" evidence="1">
    <location>
        <begin position="7"/>
        <end position="26"/>
    </location>
</feature>
<name>A0A2M6YS62_9BACT</name>
<dbReference type="AlphaFoldDB" id="A0A2M6YS62"/>
<keyword evidence="1" id="KW-0472">Membrane</keyword>
<protein>
    <submittedName>
        <fullName evidence="2">Uncharacterized protein</fullName>
    </submittedName>
</protein>
<gene>
    <name evidence="2" type="ORF">COT03_00175</name>
</gene>
<organism evidence="2 3">
    <name type="scientific">Candidatus Shapirobacteria bacterium CG07_land_8_20_14_0_80_39_18</name>
    <dbReference type="NCBI Taxonomy" id="1974882"/>
    <lineage>
        <taxon>Bacteria</taxon>
        <taxon>Candidatus Shapironibacteriota</taxon>
    </lineage>
</organism>
<feature type="transmembrane region" description="Helical" evidence="1">
    <location>
        <begin position="32"/>
        <end position="56"/>
    </location>
</feature>
<evidence type="ECO:0000313" key="2">
    <source>
        <dbReference type="EMBL" id="PIU36327.1"/>
    </source>
</evidence>
<proteinExistence type="predicted"/>
<feature type="transmembrane region" description="Helical" evidence="1">
    <location>
        <begin position="178"/>
        <end position="194"/>
    </location>
</feature>
<keyword evidence="1" id="KW-1133">Transmembrane helix</keyword>
<comment type="caution">
    <text evidence="2">The sequence shown here is derived from an EMBL/GenBank/DDBJ whole genome shotgun (WGS) entry which is preliminary data.</text>
</comment>
<reference evidence="3" key="1">
    <citation type="submission" date="2017-09" db="EMBL/GenBank/DDBJ databases">
        <title>Depth-based differentiation of microbial function through sediment-hosted aquifers and enrichment of novel symbionts in the deep terrestrial subsurface.</title>
        <authorList>
            <person name="Probst A.J."/>
            <person name="Ladd B."/>
            <person name="Jarett J.K."/>
            <person name="Geller-Mcgrath D.E."/>
            <person name="Sieber C.M.K."/>
            <person name="Emerson J.B."/>
            <person name="Anantharaman K."/>
            <person name="Thomas B.C."/>
            <person name="Malmstrom R."/>
            <person name="Stieglmeier M."/>
            <person name="Klingl A."/>
            <person name="Woyke T."/>
            <person name="Ryan C.M."/>
            <person name="Banfield J.F."/>
        </authorList>
    </citation>
    <scope>NUCLEOTIDE SEQUENCE [LARGE SCALE GENOMIC DNA]</scope>
</reference>